<dbReference type="InterPro" id="IPR014729">
    <property type="entry name" value="Rossmann-like_a/b/a_fold"/>
</dbReference>
<dbReference type="Gene3D" id="1.25.40.80">
    <property type="match status" value="1"/>
</dbReference>
<dbReference type="PANTHER" id="PTHR10211">
    <property type="entry name" value="DEOXYRIBODIPYRIMIDINE PHOTOLYASE"/>
    <property type="match status" value="1"/>
</dbReference>
<dbReference type="GO" id="GO:0000719">
    <property type="term" value="P:photoreactive repair"/>
    <property type="evidence" value="ECO:0007669"/>
    <property type="project" value="TreeGrafter"/>
</dbReference>
<dbReference type="PROSITE" id="PS51645">
    <property type="entry name" value="PHR_CRY_ALPHA_BETA"/>
    <property type="match status" value="1"/>
</dbReference>
<dbReference type="AlphaFoldDB" id="A0A9P0M686"/>
<reference evidence="2" key="1">
    <citation type="submission" date="2022-03" db="EMBL/GenBank/DDBJ databases">
        <authorList>
            <person name="Sayadi A."/>
        </authorList>
    </citation>
    <scope>NUCLEOTIDE SEQUENCE</scope>
</reference>
<gene>
    <name evidence="2" type="ORF">ACAOBT_LOCUS31142</name>
</gene>
<dbReference type="GO" id="GO:0003904">
    <property type="term" value="F:deoxyribodipyrimidine photo-lyase activity"/>
    <property type="evidence" value="ECO:0007669"/>
    <property type="project" value="TreeGrafter"/>
</dbReference>
<sequence>MASLKPRNADGKIILSQLTKELFLKNIVQARQAQGEHLEHYDFNKSRCKVLSKNETVKSNSSGILYWMMRDCRVQDNWAMIFAQRLALKHSLPLYVCYLYKDVHKLCPTLRHLTFLIEGLKIVEKECKELNIGFYMLNSSAEELSTLIEKNNIGGVVSEFYPLRHPIEQQKRLLDKLPKDVPVVQIDAHNIVPPWIASDKQEGMAKFLRPKINKQLPEYLCGFPNISKHKYAGSLKNLTNHLRDLDEAYKHFSPNWDVDVVKWGDGPGEEGGLSMLRTFMTEKLKYYGVTSNDPSKDNTSKLSPWIRFGHISAQRCALEVKSLESLYKEQCEKFLEELIVRRELTDNYCYYNENYDNINGAANWAKDTLKFHAKDKRTWVYTRDQLGESANSR</sequence>
<dbReference type="OrthoDB" id="496749at2759"/>
<dbReference type="EMBL" id="CAKOFQ010007921">
    <property type="protein sequence ID" value="CAH2009815.1"/>
    <property type="molecule type" value="Genomic_DNA"/>
</dbReference>
<dbReference type="Proteomes" id="UP001152888">
    <property type="component" value="Unassembled WGS sequence"/>
</dbReference>
<accession>A0A9P0M686</accession>
<name>A0A9P0M686_ACAOB</name>
<dbReference type="InterPro" id="IPR036134">
    <property type="entry name" value="Crypto/Photolyase_FAD-like_sf"/>
</dbReference>
<dbReference type="InterPro" id="IPR036155">
    <property type="entry name" value="Crypto/Photolyase_N_sf"/>
</dbReference>
<dbReference type="FunFam" id="1.25.40.80:FF:000004">
    <property type="entry name" value="Deoxyribodipyrimidine photolyase"/>
    <property type="match status" value="1"/>
</dbReference>
<dbReference type="PANTHER" id="PTHR10211:SF0">
    <property type="entry name" value="DEOXYRIBODIPYRIMIDINE PHOTO-LYASE"/>
    <property type="match status" value="1"/>
</dbReference>
<organism evidence="2 3">
    <name type="scientific">Acanthoscelides obtectus</name>
    <name type="common">Bean weevil</name>
    <name type="synonym">Bruchus obtectus</name>
    <dbReference type="NCBI Taxonomy" id="200917"/>
    <lineage>
        <taxon>Eukaryota</taxon>
        <taxon>Metazoa</taxon>
        <taxon>Ecdysozoa</taxon>
        <taxon>Arthropoda</taxon>
        <taxon>Hexapoda</taxon>
        <taxon>Insecta</taxon>
        <taxon>Pterygota</taxon>
        <taxon>Neoptera</taxon>
        <taxon>Endopterygota</taxon>
        <taxon>Coleoptera</taxon>
        <taxon>Polyphaga</taxon>
        <taxon>Cucujiformia</taxon>
        <taxon>Chrysomeloidea</taxon>
        <taxon>Chrysomelidae</taxon>
        <taxon>Bruchinae</taxon>
        <taxon>Bruchini</taxon>
        <taxon>Acanthoscelides</taxon>
    </lineage>
</organism>
<dbReference type="Pfam" id="PF00875">
    <property type="entry name" value="DNA_photolyase"/>
    <property type="match status" value="1"/>
</dbReference>
<protein>
    <recommendedName>
        <fullName evidence="1">Photolyase/cryptochrome alpha/beta domain-containing protein</fullName>
    </recommendedName>
</protein>
<evidence type="ECO:0000313" key="2">
    <source>
        <dbReference type="EMBL" id="CAH2009815.1"/>
    </source>
</evidence>
<feature type="domain" description="Photolyase/cryptochrome alpha/beta" evidence="1">
    <location>
        <begin position="62"/>
        <end position="194"/>
    </location>
</feature>
<dbReference type="InterPro" id="IPR052219">
    <property type="entry name" value="Photolyase_Class-2"/>
</dbReference>
<comment type="caution">
    <text evidence="2">The sequence shown here is derived from an EMBL/GenBank/DDBJ whole genome shotgun (WGS) entry which is preliminary data.</text>
</comment>
<dbReference type="SUPFAM" id="SSF52425">
    <property type="entry name" value="Cryptochrome/photolyase, N-terminal domain"/>
    <property type="match status" value="1"/>
</dbReference>
<dbReference type="SUPFAM" id="SSF48173">
    <property type="entry name" value="Cryptochrome/photolyase FAD-binding domain"/>
    <property type="match status" value="1"/>
</dbReference>
<dbReference type="Gene3D" id="3.40.50.620">
    <property type="entry name" value="HUPs"/>
    <property type="match status" value="1"/>
</dbReference>
<proteinExistence type="predicted"/>
<dbReference type="FunFam" id="3.40.50.620:FF:000110">
    <property type="entry name" value="Deoxyribodipyrimidine photolyase"/>
    <property type="match status" value="1"/>
</dbReference>
<keyword evidence="3" id="KW-1185">Reference proteome</keyword>
<dbReference type="InterPro" id="IPR006050">
    <property type="entry name" value="DNA_photolyase_N"/>
</dbReference>
<evidence type="ECO:0000259" key="1">
    <source>
        <dbReference type="PROSITE" id="PS51645"/>
    </source>
</evidence>
<evidence type="ECO:0000313" key="3">
    <source>
        <dbReference type="Proteomes" id="UP001152888"/>
    </source>
</evidence>